<feature type="region of interest" description="Disordered" evidence="2">
    <location>
        <begin position="34"/>
        <end position="74"/>
    </location>
</feature>
<protein>
    <recommendedName>
        <fullName evidence="4">DM13 domain-containing protein</fullName>
    </recommendedName>
</protein>
<comment type="caution">
    <text evidence="5">The sequence shown here is derived from an EMBL/GenBank/DDBJ whole genome shotgun (WGS) entry which is preliminary data.</text>
</comment>
<dbReference type="PANTHER" id="PTHR24036:SF5">
    <property type="entry name" value="THROMBOMODULIN"/>
    <property type="match status" value="1"/>
</dbReference>
<evidence type="ECO:0000256" key="3">
    <source>
        <dbReference type="SAM" id="SignalP"/>
    </source>
</evidence>
<feature type="signal peptide" evidence="3">
    <location>
        <begin position="1"/>
        <end position="22"/>
    </location>
</feature>
<name>A0ABD2KX65_9BILA</name>
<feature type="chain" id="PRO_5044877932" description="DM13 domain-containing protein" evidence="3">
    <location>
        <begin position="23"/>
        <end position="679"/>
    </location>
</feature>
<evidence type="ECO:0000256" key="2">
    <source>
        <dbReference type="SAM" id="MobiDB-lite"/>
    </source>
</evidence>
<dbReference type="SMART" id="SM00686">
    <property type="entry name" value="DM13"/>
    <property type="match status" value="2"/>
</dbReference>
<dbReference type="Proteomes" id="UP001620626">
    <property type="component" value="Unassembled WGS sequence"/>
</dbReference>
<feature type="domain" description="DM13" evidence="4">
    <location>
        <begin position="229"/>
        <end position="346"/>
    </location>
</feature>
<evidence type="ECO:0000313" key="6">
    <source>
        <dbReference type="Proteomes" id="UP001620626"/>
    </source>
</evidence>
<dbReference type="PANTHER" id="PTHR24036">
    <property type="entry name" value="SKELETOR-RELATED"/>
    <property type="match status" value="1"/>
</dbReference>
<keyword evidence="3" id="KW-0732">Signal</keyword>
<dbReference type="AlphaFoldDB" id="A0ABD2KX65"/>
<gene>
    <name evidence="5" type="ORF">niasHT_014252</name>
</gene>
<evidence type="ECO:0000259" key="4">
    <source>
        <dbReference type="PROSITE" id="PS51549"/>
    </source>
</evidence>
<dbReference type="PROSITE" id="PS51549">
    <property type="entry name" value="DM13"/>
    <property type="match status" value="2"/>
</dbReference>
<proteinExistence type="predicted"/>
<dbReference type="InterPro" id="IPR052126">
    <property type="entry name" value="Spindle_Org/Thrombomodulin"/>
</dbReference>
<evidence type="ECO:0000256" key="1">
    <source>
        <dbReference type="ARBA" id="ARBA00022737"/>
    </source>
</evidence>
<sequence length="679" mass="75932">MSILGNFCAIALLQLIAQKCIGVPFSDPSSPSVSSFTSNVAANDGSSSSSSSNNNNHLLHHHQQQLNHHGSASAAGAHTANLNNDVDTSKWVINGYTTVYGTYIGPMRSSMVGTTTMAQSAATNNIGHFFAVNESVVQCVNCTFAGDIGDTFFWLDQSEVPTRDGVRLPTYEFGFSPLGQIRPSKTVLLVLPDNGQRISHYRSLSLFSLNGDISLGSVHIPENLIVPKSQLLPDELRGNRYDVQSGPIQIVDTRTIKIYGFIFQGDKAPDGYFYVGRGLNVSREAGVKAAIRGRDTAEMVSPMNERYSGGKDIIVELPEGYDVHHIDWLSVYCVRFEVDYGHIFIRNISPMVPPYVQKPKRFEDDLAVNDKWAMSNLLGMASQLNFTFQLGPPGGKRGYMSMLNVARPPKYVWYVNGYIADLYLKRGITYTFIIEGGHNETVPELYNPFYLSDSPYGAYSKLSNDEKLKVRKITQEETGRLCRWTETKLDANPDEFATFADFRDTLLLDCDESDRPSVINFTPGREMPQILYFGSYTNYQMGGRIHIVDEFPANLKHAVAEPYRYDARRHKESLELSRDNSAKRTLLSRHLARELNEKWRRTVPLIVEIMKGNLQMAGNTKFILKWGAPPPALPEAPTMAPPPPAIAVLIPLEHHLHQKPFRHLKTSSARLKHQLIVIV</sequence>
<feature type="compositionally biased region" description="Low complexity" evidence="2">
    <location>
        <begin position="46"/>
        <end position="57"/>
    </location>
</feature>
<keyword evidence="6" id="KW-1185">Reference proteome</keyword>
<keyword evidence="1" id="KW-0677">Repeat</keyword>
<reference evidence="5 6" key="1">
    <citation type="submission" date="2024-10" db="EMBL/GenBank/DDBJ databases">
        <authorList>
            <person name="Kim D."/>
        </authorList>
    </citation>
    <scope>NUCLEOTIDE SEQUENCE [LARGE SCALE GENOMIC DNA]</scope>
    <source>
        <strain evidence="5">BH-2024</strain>
    </source>
</reference>
<dbReference type="InterPro" id="IPR019545">
    <property type="entry name" value="DM13_domain"/>
</dbReference>
<dbReference type="EMBL" id="JBICBT010000616">
    <property type="protein sequence ID" value="KAL3107535.1"/>
    <property type="molecule type" value="Genomic_DNA"/>
</dbReference>
<organism evidence="5 6">
    <name type="scientific">Heterodera trifolii</name>
    <dbReference type="NCBI Taxonomy" id="157864"/>
    <lineage>
        <taxon>Eukaryota</taxon>
        <taxon>Metazoa</taxon>
        <taxon>Ecdysozoa</taxon>
        <taxon>Nematoda</taxon>
        <taxon>Chromadorea</taxon>
        <taxon>Rhabditida</taxon>
        <taxon>Tylenchina</taxon>
        <taxon>Tylenchomorpha</taxon>
        <taxon>Tylenchoidea</taxon>
        <taxon>Heteroderidae</taxon>
        <taxon>Heteroderinae</taxon>
        <taxon>Heterodera</taxon>
    </lineage>
</organism>
<dbReference type="Pfam" id="PF10517">
    <property type="entry name" value="DM13"/>
    <property type="match status" value="1"/>
</dbReference>
<evidence type="ECO:0000313" key="5">
    <source>
        <dbReference type="EMBL" id="KAL3107535.1"/>
    </source>
</evidence>
<feature type="domain" description="DM13" evidence="4">
    <location>
        <begin position="113"/>
        <end position="221"/>
    </location>
</feature>
<feature type="compositionally biased region" description="Low complexity" evidence="2">
    <location>
        <begin position="64"/>
        <end position="74"/>
    </location>
</feature>
<accession>A0ABD2KX65</accession>